<protein>
    <submittedName>
        <fullName evidence="2">N-formylglutamate amidohydrolase</fullName>
        <ecNumber evidence="2">3.5.1.68</ecNumber>
    </submittedName>
</protein>
<feature type="chain" id="PRO_5045926994" evidence="1">
    <location>
        <begin position="19"/>
        <end position="269"/>
    </location>
</feature>
<organism evidence="2 3">
    <name type="scientific">Aquipuribacter hungaricus</name>
    <dbReference type="NCBI Taxonomy" id="545624"/>
    <lineage>
        <taxon>Bacteria</taxon>
        <taxon>Bacillati</taxon>
        <taxon>Actinomycetota</taxon>
        <taxon>Actinomycetes</taxon>
        <taxon>Micrococcales</taxon>
        <taxon>Intrasporangiaceae</taxon>
        <taxon>Aquipuribacter</taxon>
    </lineage>
</organism>
<gene>
    <name evidence="2" type="ORF">ACFOLH_15760</name>
</gene>
<dbReference type="InterPro" id="IPR007709">
    <property type="entry name" value="N-FG_amidohydro"/>
</dbReference>
<feature type="signal peptide" evidence="1">
    <location>
        <begin position="1"/>
        <end position="18"/>
    </location>
</feature>
<name>A0ABV7WJK0_9MICO</name>
<keyword evidence="3" id="KW-1185">Reference proteome</keyword>
<evidence type="ECO:0000313" key="2">
    <source>
        <dbReference type="EMBL" id="MFC3689805.1"/>
    </source>
</evidence>
<dbReference type="Pfam" id="PF05013">
    <property type="entry name" value="FGase"/>
    <property type="match status" value="1"/>
</dbReference>
<dbReference type="RefSeq" id="WP_340293645.1">
    <property type="nucleotide sequence ID" value="NZ_JBBEOI010000116.1"/>
</dbReference>
<dbReference type="Proteomes" id="UP001595685">
    <property type="component" value="Unassembled WGS sequence"/>
</dbReference>
<reference evidence="3" key="1">
    <citation type="journal article" date="2019" name="Int. J. Syst. Evol. Microbiol.">
        <title>The Global Catalogue of Microorganisms (GCM) 10K type strain sequencing project: providing services to taxonomists for standard genome sequencing and annotation.</title>
        <authorList>
            <consortium name="The Broad Institute Genomics Platform"/>
            <consortium name="The Broad Institute Genome Sequencing Center for Infectious Disease"/>
            <person name="Wu L."/>
            <person name="Ma J."/>
        </authorList>
    </citation>
    <scope>NUCLEOTIDE SEQUENCE [LARGE SCALE GENOMIC DNA]</scope>
    <source>
        <strain evidence="3">NCAIM B.02333</strain>
    </source>
</reference>
<keyword evidence="1" id="KW-0732">Signal</keyword>
<accession>A0ABV7WJK0</accession>
<comment type="caution">
    <text evidence="2">The sequence shown here is derived from an EMBL/GenBank/DDBJ whole genome shotgun (WGS) entry which is preliminary data.</text>
</comment>
<dbReference type="EC" id="3.5.1.68" evidence="2"/>
<evidence type="ECO:0000313" key="3">
    <source>
        <dbReference type="Proteomes" id="UP001595685"/>
    </source>
</evidence>
<sequence length="269" mass="28579">MTAAAAAGALLVGGPASAVVLHVPHASRAVPDGVRAGLLLDDDGLETELDRMTDTATDVLAGLAAGAAAVTPWRWVNPWSRLVVDPERFPDAREEMLAVGMGAVYARTSDGRPLRAPDPGRDEDLLARYFRPYADGLADLVDDRLAACGSAVLLDVHSYPRDALPYERHGDGPRPQVCLGADAVHTPGWLLDAARAAFGAHHEVGLDSPFSGSYTPTRHHGHDRRVATVMVEVRRDVYLDDGLRPSDGLDGLAAALADLVDAVATHLRR</sequence>
<dbReference type="SUPFAM" id="SSF53187">
    <property type="entry name" value="Zn-dependent exopeptidases"/>
    <property type="match status" value="1"/>
</dbReference>
<dbReference type="EMBL" id="JBHRWW010000013">
    <property type="protein sequence ID" value="MFC3689805.1"/>
    <property type="molecule type" value="Genomic_DNA"/>
</dbReference>
<dbReference type="Gene3D" id="3.40.630.40">
    <property type="entry name" value="Zn-dependent exopeptidases"/>
    <property type="match status" value="1"/>
</dbReference>
<evidence type="ECO:0000256" key="1">
    <source>
        <dbReference type="SAM" id="SignalP"/>
    </source>
</evidence>
<proteinExistence type="predicted"/>
<keyword evidence="2" id="KW-0378">Hydrolase</keyword>
<dbReference type="GO" id="GO:0050129">
    <property type="term" value="F:N-formylglutamate deformylase activity"/>
    <property type="evidence" value="ECO:0007669"/>
    <property type="project" value="UniProtKB-EC"/>
</dbReference>